<evidence type="ECO:0000256" key="8">
    <source>
        <dbReference type="ARBA" id="ARBA00034120"/>
    </source>
</evidence>
<evidence type="ECO:0000256" key="1">
    <source>
        <dbReference type="ARBA" id="ARBA00012493"/>
    </source>
</evidence>
<keyword evidence="2" id="KW-0808">Transferase</keyword>
<dbReference type="NCBIfam" id="TIGR04416">
    <property type="entry name" value="group_II_RT_mat"/>
    <property type="match status" value="1"/>
</dbReference>
<evidence type="ECO:0000313" key="11">
    <source>
        <dbReference type="EMBL" id="SEA66199.1"/>
    </source>
</evidence>
<dbReference type="InterPro" id="IPR013597">
    <property type="entry name" value="Mat_intron_G2"/>
</dbReference>
<dbReference type="InterPro" id="IPR030931">
    <property type="entry name" value="Group_II_RT_mat"/>
</dbReference>
<dbReference type="Pfam" id="PF00078">
    <property type="entry name" value="RVT_1"/>
    <property type="match status" value="1"/>
</dbReference>
<evidence type="ECO:0000256" key="2">
    <source>
        <dbReference type="ARBA" id="ARBA00022679"/>
    </source>
</evidence>
<evidence type="ECO:0000256" key="4">
    <source>
        <dbReference type="ARBA" id="ARBA00022723"/>
    </source>
</evidence>
<dbReference type="PRINTS" id="PR00866">
    <property type="entry name" value="RNADNAPOLMS"/>
</dbReference>
<dbReference type="RefSeq" id="WP_091401481.1">
    <property type="nucleotide sequence ID" value="NZ_FNQY01000041.1"/>
</dbReference>
<keyword evidence="3" id="KW-0548">Nucleotidyltransferase</keyword>
<dbReference type="Pfam" id="PF08388">
    <property type="entry name" value="GIIM"/>
    <property type="match status" value="1"/>
</dbReference>
<dbReference type="CDD" id="cd01651">
    <property type="entry name" value="RT_G2_intron"/>
    <property type="match status" value="1"/>
</dbReference>
<dbReference type="EC" id="2.7.7.49" evidence="1"/>
<gene>
    <name evidence="11" type="ORF">SAMN05192529_1414</name>
</gene>
<comment type="similarity">
    <text evidence="8">Belongs to the bacterial reverse transcriptase family.</text>
</comment>
<dbReference type="InterPro" id="IPR043128">
    <property type="entry name" value="Rev_trsase/Diguanyl_cyclase"/>
</dbReference>
<comment type="catalytic activity">
    <reaction evidence="9">
        <text>DNA(n) + a 2'-deoxyribonucleoside 5'-triphosphate = DNA(n+1) + diphosphate</text>
        <dbReference type="Rhea" id="RHEA:22508"/>
        <dbReference type="Rhea" id="RHEA-COMP:17339"/>
        <dbReference type="Rhea" id="RHEA-COMP:17340"/>
        <dbReference type="ChEBI" id="CHEBI:33019"/>
        <dbReference type="ChEBI" id="CHEBI:61560"/>
        <dbReference type="ChEBI" id="CHEBI:173112"/>
        <dbReference type="EC" id="2.7.7.49"/>
    </reaction>
</comment>
<name>A0A1H4D172_9BACT</name>
<dbReference type="PANTHER" id="PTHR34047:SF8">
    <property type="entry name" value="PROTEIN YKFC"/>
    <property type="match status" value="1"/>
</dbReference>
<keyword evidence="7" id="KW-0051">Antiviral defense</keyword>
<evidence type="ECO:0000256" key="3">
    <source>
        <dbReference type="ARBA" id="ARBA00022695"/>
    </source>
</evidence>
<dbReference type="InterPro" id="IPR051083">
    <property type="entry name" value="GrpII_Intron_Splice-Mob/Def"/>
</dbReference>
<evidence type="ECO:0000256" key="5">
    <source>
        <dbReference type="ARBA" id="ARBA00022842"/>
    </source>
</evidence>
<dbReference type="InterPro" id="IPR000123">
    <property type="entry name" value="Reverse_transcriptase_msDNA"/>
</dbReference>
<dbReference type="SUPFAM" id="SSF56672">
    <property type="entry name" value="DNA/RNA polymerases"/>
    <property type="match status" value="1"/>
</dbReference>
<sequence length="474" mass="55451">MKGRKQKILNKTKGSPPKDRTVFEGYEGAQTFMWIAENNLIEPDARASENGLLEYILSPANLRSAYQRVKSNGGAAGVDKMETKSLKEYFINHKDELIESILQGRYKPNPVRRVEIPKDDGSKRLLGIPTVVDRVIQQAIFQVLNHLFEPQFSENSYGFRPRRNAHQALRKCKEYITEGYNYVVDMDLEKFFDTVNHSKLIEVLSRTIKDGRVISLIHKYLNAGIQIGCKFEPGEAGVPQGGPLSPLLSNVLLTELDRELERRGHRHVRYADDFVIFCKSKRASLRIMDSVTDYIQCELYLKVNKTKSQCVNYTKVKFLGYTFYKIRGEARLRLHRKTAGKLKDKIRYITSRSNGWGDDKRKLALRQFIIGWLNYYQLADMKNFLSQIDEWYRRRLRMVIWKQWKRVRTRLKALQTLGVPKWQAYQWACTRQGYWHIAGSAILSRTITNDRLKRSGYLFFLDYFKELQSHHQVS</sequence>
<dbReference type="GO" id="GO:0046872">
    <property type="term" value="F:metal ion binding"/>
    <property type="evidence" value="ECO:0007669"/>
    <property type="project" value="UniProtKB-KW"/>
</dbReference>
<evidence type="ECO:0000256" key="6">
    <source>
        <dbReference type="ARBA" id="ARBA00022918"/>
    </source>
</evidence>
<dbReference type="InterPro" id="IPR000477">
    <property type="entry name" value="RT_dom"/>
</dbReference>
<accession>A0A1H4D172</accession>
<dbReference type="InterPro" id="IPR043502">
    <property type="entry name" value="DNA/RNA_pol_sf"/>
</dbReference>
<keyword evidence="4" id="KW-0479">Metal-binding</keyword>
<dbReference type="OrthoDB" id="9780724at2"/>
<dbReference type="Gene3D" id="3.30.70.270">
    <property type="match status" value="1"/>
</dbReference>
<proteinExistence type="inferred from homology"/>
<evidence type="ECO:0000256" key="9">
    <source>
        <dbReference type="ARBA" id="ARBA00048173"/>
    </source>
</evidence>
<keyword evidence="12" id="KW-1185">Reference proteome</keyword>
<dbReference type="PROSITE" id="PS50878">
    <property type="entry name" value="RT_POL"/>
    <property type="match status" value="1"/>
</dbReference>
<evidence type="ECO:0000256" key="7">
    <source>
        <dbReference type="ARBA" id="ARBA00023118"/>
    </source>
</evidence>
<dbReference type="AlphaFoldDB" id="A0A1H4D172"/>
<dbReference type="GO" id="GO:0051607">
    <property type="term" value="P:defense response to virus"/>
    <property type="evidence" value="ECO:0007669"/>
    <property type="project" value="UniProtKB-KW"/>
</dbReference>
<dbReference type="EMBL" id="FNQY01000041">
    <property type="protein sequence ID" value="SEA66199.1"/>
    <property type="molecule type" value="Genomic_DNA"/>
</dbReference>
<protein>
    <recommendedName>
        <fullName evidence="1">RNA-directed DNA polymerase</fullName>
        <ecNumber evidence="1">2.7.7.49</ecNumber>
    </recommendedName>
</protein>
<dbReference type="Proteomes" id="UP000199041">
    <property type="component" value="Unassembled WGS sequence"/>
</dbReference>
<evidence type="ECO:0000259" key="10">
    <source>
        <dbReference type="PROSITE" id="PS50878"/>
    </source>
</evidence>
<dbReference type="GO" id="GO:0003723">
    <property type="term" value="F:RNA binding"/>
    <property type="evidence" value="ECO:0007669"/>
    <property type="project" value="InterPro"/>
</dbReference>
<keyword evidence="6 11" id="KW-0695">RNA-directed DNA polymerase</keyword>
<organism evidence="11 12">
    <name type="scientific">Arachidicoccus rhizosphaerae</name>
    <dbReference type="NCBI Taxonomy" id="551991"/>
    <lineage>
        <taxon>Bacteria</taxon>
        <taxon>Pseudomonadati</taxon>
        <taxon>Bacteroidota</taxon>
        <taxon>Chitinophagia</taxon>
        <taxon>Chitinophagales</taxon>
        <taxon>Chitinophagaceae</taxon>
        <taxon>Arachidicoccus</taxon>
    </lineage>
</organism>
<feature type="domain" description="Reverse transcriptase" evidence="10">
    <location>
        <begin position="97"/>
        <end position="323"/>
    </location>
</feature>
<keyword evidence="5" id="KW-0460">Magnesium</keyword>
<dbReference type="PANTHER" id="PTHR34047">
    <property type="entry name" value="NUCLEAR INTRON MATURASE 1, MITOCHONDRIAL-RELATED"/>
    <property type="match status" value="1"/>
</dbReference>
<evidence type="ECO:0000313" key="12">
    <source>
        <dbReference type="Proteomes" id="UP000199041"/>
    </source>
</evidence>
<reference evidence="11 12" key="1">
    <citation type="submission" date="2016-10" db="EMBL/GenBank/DDBJ databases">
        <authorList>
            <person name="de Groot N.N."/>
        </authorList>
    </citation>
    <scope>NUCLEOTIDE SEQUENCE [LARGE SCALE GENOMIC DNA]</scope>
    <source>
        <strain evidence="11 12">Vu-144</strain>
    </source>
</reference>
<dbReference type="GO" id="GO:0003964">
    <property type="term" value="F:RNA-directed DNA polymerase activity"/>
    <property type="evidence" value="ECO:0007669"/>
    <property type="project" value="UniProtKB-KW"/>
</dbReference>